<proteinExistence type="predicted"/>
<name>F0W5M0_9STRA</name>
<organism evidence="1">
    <name type="scientific">Albugo laibachii Nc14</name>
    <dbReference type="NCBI Taxonomy" id="890382"/>
    <lineage>
        <taxon>Eukaryota</taxon>
        <taxon>Sar</taxon>
        <taxon>Stramenopiles</taxon>
        <taxon>Oomycota</taxon>
        <taxon>Peronosporomycetes</taxon>
        <taxon>Albuginales</taxon>
        <taxon>Albuginaceae</taxon>
        <taxon>Albugo</taxon>
    </lineage>
</organism>
<gene>
    <name evidence="1" type="primary">AlNc14C21G2185</name>
    <name evidence="1" type="ORF">ALNC14_025540</name>
</gene>
<dbReference type="EMBL" id="FR824066">
    <property type="protein sequence ID" value="CCA16411.1"/>
    <property type="molecule type" value="Genomic_DNA"/>
</dbReference>
<reference evidence="1" key="1">
    <citation type="journal article" date="2011" name="PLoS Biol.">
        <title>Gene gain and loss during evolution of obligate parasitism in the white rust pathogen of Arabidopsis thaliana.</title>
        <authorList>
            <person name="Kemen E."/>
            <person name="Gardiner A."/>
            <person name="Schultz-Larsen T."/>
            <person name="Kemen A.C."/>
            <person name="Balmuth A.L."/>
            <person name="Robert-Seilaniantz A."/>
            <person name="Bailey K."/>
            <person name="Holub E."/>
            <person name="Studholme D.J."/>
            <person name="Maclean D."/>
            <person name="Jones J.D."/>
        </authorList>
    </citation>
    <scope>NUCLEOTIDE SEQUENCE</scope>
</reference>
<protein>
    <submittedName>
        <fullName evidence="1">AlNc14C21G2185 protein</fullName>
    </submittedName>
</protein>
<accession>F0W5M0</accession>
<sequence>MMHFRISTTLESFCNGKERDHDITRYKRAIQKHKLEALIRRLKNTNINSEMGDGWIVKLQAFFRAFLTEIMKELTTSDQQNTHNRPHSHLTATNYLLVRIQNVPNEI</sequence>
<evidence type="ECO:0000313" key="1">
    <source>
        <dbReference type="EMBL" id="CCA16411.1"/>
    </source>
</evidence>
<dbReference type="HOGENOM" id="CLU_2214872_0_0_1"/>
<reference evidence="1" key="2">
    <citation type="submission" date="2011-02" db="EMBL/GenBank/DDBJ databases">
        <authorList>
            <person name="MacLean D."/>
        </authorList>
    </citation>
    <scope>NUCLEOTIDE SEQUENCE</scope>
</reference>
<dbReference type="AlphaFoldDB" id="F0W5M0"/>